<name>A0AAF1AK08_DAUCS</name>
<dbReference type="KEGG" id="dcr:108204412"/>
<reference evidence="3" key="2">
    <citation type="submission" date="2022-03" db="EMBL/GenBank/DDBJ databases">
        <title>Draft title - Genomic analysis of global carrot germplasm unveils the trajectory of domestication and the origin of high carotenoid orange carrot.</title>
        <authorList>
            <person name="Iorizzo M."/>
            <person name="Ellison S."/>
            <person name="Senalik D."/>
            <person name="Macko-Podgorni A."/>
            <person name="Grzebelus D."/>
            <person name="Bostan H."/>
            <person name="Rolling W."/>
            <person name="Curaba J."/>
            <person name="Simon P."/>
        </authorList>
    </citation>
    <scope>NUCLEOTIDE SEQUENCE</scope>
    <source>
        <tissue evidence="3">Leaf</tissue>
    </source>
</reference>
<dbReference type="PANTHER" id="PTHR32212:SF461">
    <property type="entry name" value="F-BOX DOMAIN-CONTAINING PROTEIN"/>
    <property type="match status" value="1"/>
</dbReference>
<dbReference type="InterPro" id="IPR053781">
    <property type="entry name" value="F-box_AtFBL13-like"/>
</dbReference>
<dbReference type="Proteomes" id="UP000077755">
    <property type="component" value="Chromosome 1"/>
</dbReference>
<dbReference type="SUPFAM" id="SSF81383">
    <property type="entry name" value="F-box domain"/>
    <property type="match status" value="1"/>
</dbReference>
<feature type="region of interest" description="Disordered" evidence="1">
    <location>
        <begin position="1"/>
        <end position="21"/>
    </location>
</feature>
<evidence type="ECO:0000259" key="2">
    <source>
        <dbReference type="PROSITE" id="PS50181"/>
    </source>
</evidence>
<dbReference type="Pfam" id="PF00646">
    <property type="entry name" value="F-box"/>
    <property type="match status" value="1"/>
</dbReference>
<evidence type="ECO:0000256" key="1">
    <source>
        <dbReference type="SAM" id="MobiDB-lite"/>
    </source>
</evidence>
<gene>
    <name evidence="3" type="ORF">DCAR_0102230</name>
</gene>
<feature type="domain" description="F-box" evidence="2">
    <location>
        <begin position="19"/>
        <end position="69"/>
    </location>
</feature>
<dbReference type="InterPro" id="IPR032675">
    <property type="entry name" value="LRR_dom_sf"/>
</dbReference>
<dbReference type="CDD" id="cd22160">
    <property type="entry name" value="F-box_AtFBL13-like"/>
    <property type="match status" value="1"/>
</dbReference>
<keyword evidence="4" id="KW-1185">Reference proteome</keyword>
<organism evidence="3 4">
    <name type="scientific">Daucus carota subsp. sativus</name>
    <name type="common">Carrot</name>
    <dbReference type="NCBI Taxonomy" id="79200"/>
    <lineage>
        <taxon>Eukaryota</taxon>
        <taxon>Viridiplantae</taxon>
        <taxon>Streptophyta</taxon>
        <taxon>Embryophyta</taxon>
        <taxon>Tracheophyta</taxon>
        <taxon>Spermatophyta</taxon>
        <taxon>Magnoliopsida</taxon>
        <taxon>eudicotyledons</taxon>
        <taxon>Gunneridae</taxon>
        <taxon>Pentapetalae</taxon>
        <taxon>asterids</taxon>
        <taxon>campanulids</taxon>
        <taxon>Apiales</taxon>
        <taxon>Apiaceae</taxon>
        <taxon>Apioideae</taxon>
        <taxon>Scandiceae</taxon>
        <taxon>Daucinae</taxon>
        <taxon>Daucus</taxon>
        <taxon>Daucus sect. Daucus</taxon>
    </lineage>
</organism>
<proteinExistence type="predicted"/>
<dbReference type="EMBL" id="CP093343">
    <property type="protein sequence ID" value="WOG83056.1"/>
    <property type="molecule type" value="Genomic_DNA"/>
</dbReference>
<sequence length="686" mass="78695">MDGPMKQKSKITSEDEEQEDRISRLPDDLIHQILKFVDTKLGVQTSALSKRWKLVWTTLPFLKFRWDQFRYNGSSCSSKSTTNLARHVLKHRNHQAQISYLELAFLPSGLFAKFVDYAIAHNVQHLNVHFREKHKPYKLSNFNCDCIEKLEMRMELDDSLRESDCWDLPALTSLRLRGYLVSGRLDKLPEMCLTCLPALRSLNLEEWNLECFSFSLPNLTNFRLWGCRLPQTIWDFPALKSLELCDVEFPENMSDIFAALVSLQNLTIYFYGLSAKDCFINCPHLIDLEIETSYGDRGKANIVVSAPKIRNFTSVGIFTITFGASKLDTVNIKLKDWMDSGSYEWLHRKEFKRDYQRFKFMLPGLATAKILKLDLETIEALSSISDFLGSSSPFFNLKYVKLPHGCKESSISTSLRKYLLGASPTATIVTTFPQNNIIPSTATSSLTTQYVVREEPLAARTKVLTDVERTYKKMRNETMDMGVQEKHVLHADKVRNSVYLIEGIGNDRVTSSRGNSNLGLWRGHEVNSEFVCLLNRIMNKYPETFESFAIKNKKFCTVMLNMLCTSVNDFIKFTMTEVDREMIAEYSDVFADLKILGFNVSWLVGRLNYIEHLQFSHPLLTELYALDGHLNDARSKLQYLQTSGDTIIKLQDLQTLRDEKMQEIEKAFGTLGTKLVAGCIGDELFI</sequence>
<dbReference type="PROSITE" id="PS50181">
    <property type="entry name" value="FBOX"/>
    <property type="match status" value="1"/>
</dbReference>
<dbReference type="InterPro" id="IPR001810">
    <property type="entry name" value="F-box_dom"/>
</dbReference>
<dbReference type="PANTHER" id="PTHR32212">
    <property type="entry name" value="CYCLIN-LIKE F-BOX"/>
    <property type="match status" value="1"/>
</dbReference>
<reference evidence="3" key="1">
    <citation type="journal article" date="2016" name="Nat. Genet.">
        <title>A high-quality carrot genome assembly provides new insights into carotenoid accumulation and asterid genome evolution.</title>
        <authorList>
            <person name="Iorizzo M."/>
            <person name="Ellison S."/>
            <person name="Senalik D."/>
            <person name="Zeng P."/>
            <person name="Satapoomin P."/>
            <person name="Huang J."/>
            <person name="Bowman M."/>
            <person name="Iovene M."/>
            <person name="Sanseverino W."/>
            <person name="Cavagnaro P."/>
            <person name="Yildiz M."/>
            <person name="Macko-Podgorni A."/>
            <person name="Moranska E."/>
            <person name="Grzebelus E."/>
            <person name="Grzebelus D."/>
            <person name="Ashrafi H."/>
            <person name="Zheng Z."/>
            <person name="Cheng S."/>
            <person name="Spooner D."/>
            <person name="Van Deynze A."/>
            <person name="Simon P."/>
        </authorList>
    </citation>
    <scope>NUCLEOTIDE SEQUENCE</scope>
    <source>
        <tissue evidence="3">Leaf</tissue>
    </source>
</reference>
<dbReference type="SUPFAM" id="SSF52058">
    <property type="entry name" value="L domain-like"/>
    <property type="match status" value="1"/>
</dbReference>
<dbReference type="InterPro" id="IPR036047">
    <property type="entry name" value="F-box-like_dom_sf"/>
</dbReference>
<evidence type="ECO:0000313" key="4">
    <source>
        <dbReference type="Proteomes" id="UP000077755"/>
    </source>
</evidence>
<evidence type="ECO:0000313" key="3">
    <source>
        <dbReference type="EMBL" id="WOG83056.1"/>
    </source>
</evidence>
<dbReference type="Gene3D" id="3.80.10.10">
    <property type="entry name" value="Ribonuclease Inhibitor"/>
    <property type="match status" value="1"/>
</dbReference>
<protein>
    <recommendedName>
        <fullName evidence="2">F-box domain-containing protein</fullName>
    </recommendedName>
</protein>
<dbReference type="AlphaFoldDB" id="A0AAF1AK08"/>
<dbReference type="Gene3D" id="1.20.1280.50">
    <property type="match status" value="1"/>
</dbReference>
<accession>A0AAF1AK08</accession>